<sequence length="478" mass="52878">MKKLLSILTAIGIIATTGATAVSCSDKNENGTQIEKKDLSTLETKNLGKISGQGDLPDINNIVDAINNTNKDFGLKATDVDFDGSVTTTSSKIKAKDSSTSFIGSVEVTYEYKKTRSSFDLALIESVVNNKGLGEIVRPSNLNTGKIMVPDLKNTNTIFDSIKLFVKKTLDKAKELANIDLNLETLINLINIDFKDTNDNSVNLGETSKNDISKLVLTVKEGHENDVDGYTINGKATIVLGKQENFKDKFKKTDLDSIEMSQDDFDDSYTLSQKIIYAFTKKNSVNASSSEFVIENINKDDKNNCTAIISTDINSTYTNEPLSLKFKVTIKSESELPQIWNLTEMENGGESLTGQLEPIYLTTEEKGPDLYRELFEGITNVSDYDAAFPTYWESLANGKKYFFDNQGNSESIKGTASSKNVIDNFETIFDIVINKSNPNEEIGSKGTITLTVKNNSYKLDYMHSISGSIKIYYSLDEE</sequence>
<dbReference type="NCBIfam" id="NF038029">
    <property type="entry name" value="LP_plasma"/>
    <property type="match status" value="1"/>
</dbReference>
<evidence type="ECO:0000313" key="3">
    <source>
        <dbReference type="Proteomes" id="UP000067243"/>
    </source>
</evidence>
<gene>
    <name evidence="2" type="ORF">STURON_00427</name>
</gene>
<dbReference type="RefSeq" id="WP_075048267.1">
    <property type="nucleotide sequence ID" value="NZ_CP012328.1"/>
</dbReference>
<evidence type="ECO:0008006" key="4">
    <source>
        <dbReference type="Google" id="ProtNLM"/>
    </source>
</evidence>
<dbReference type="Proteomes" id="UP000067243">
    <property type="component" value="Chromosome"/>
</dbReference>
<feature type="signal peptide" evidence="1">
    <location>
        <begin position="1"/>
        <end position="21"/>
    </location>
</feature>
<dbReference type="AlphaFoldDB" id="A0A0K1P5T8"/>
<organism evidence="2 3">
    <name type="scientific">Spiroplasma turonicum</name>
    <dbReference type="NCBI Taxonomy" id="216946"/>
    <lineage>
        <taxon>Bacteria</taxon>
        <taxon>Bacillati</taxon>
        <taxon>Mycoplasmatota</taxon>
        <taxon>Mollicutes</taxon>
        <taxon>Entomoplasmatales</taxon>
        <taxon>Spiroplasmataceae</taxon>
        <taxon>Spiroplasma</taxon>
    </lineage>
</organism>
<keyword evidence="3" id="KW-1185">Reference proteome</keyword>
<dbReference type="KEGG" id="stur:STURON_00427"/>
<dbReference type="EMBL" id="CP012328">
    <property type="protein sequence ID" value="AKU79673.1"/>
    <property type="molecule type" value="Genomic_DNA"/>
</dbReference>
<accession>A0A0K1P5T8</accession>
<name>A0A0K1P5T8_9MOLU</name>
<keyword evidence="1" id="KW-0732">Signal</keyword>
<dbReference type="PATRIC" id="fig|216946.3.peg.429"/>
<evidence type="ECO:0000256" key="1">
    <source>
        <dbReference type="SAM" id="SignalP"/>
    </source>
</evidence>
<protein>
    <recommendedName>
        <fullName evidence="4">Lipoprotein</fullName>
    </recommendedName>
</protein>
<reference evidence="2 3" key="1">
    <citation type="journal article" date="2015" name="Genome Announc.">
        <title>Complete Genome Sequence of Spiroplasma turonicum Strain Tab4cT, a Parasite of a Horse Fly, Haematopota sp. (Diptera: Tabanidae).</title>
        <authorList>
            <person name="Davis R.E."/>
            <person name="Shao J."/>
            <person name="Zhao Y."/>
            <person name="Gasparich G.E."/>
            <person name="Gaynor B.J."/>
            <person name="Donofrio N."/>
        </authorList>
    </citation>
    <scope>NUCLEOTIDE SEQUENCE [LARGE SCALE GENOMIC DNA]</scope>
    <source>
        <strain evidence="2 3">Tab4c</strain>
    </source>
</reference>
<evidence type="ECO:0000313" key="2">
    <source>
        <dbReference type="EMBL" id="AKU79673.1"/>
    </source>
</evidence>
<proteinExistence type="predicted"/>
<dbReference type="PROSITE" id="PS51257">
    <property type="entry name" value="PROKAR_LIPOPROTEIN"/>
    <property type="match status" value="1"/>
</dbReference>
<dbReference type="OrthoDB" id="389077at2"/>
<dbReference type="InterPro" id="IPR054816">
    <property type="entry name" value="Lipoprotein_mollicutes-type_CS"/>
</dbReference>
<dbReference type="NCBIfam" id="NF045726">
    <property type="entry name" value="XXplasma_LP"/>
    <property type="match status" value="1"/>
</dbReference>
<feature type="chain" id="PRO_5009779597" description="Lipoprotein" evidence="1">
    <location>
        <begin position="22"/>
        <end position="478"/>
    </location>
</feature>